<dbReference type="InterPro" id="IPR051055">
    <property type="entry name" value="PIF1_helicase"/>
</dbReference>
<protein>
    <submittedName>
        <fullName evidence="2">ATP-dependent DNA helicase pif1-like</fullName>
    </submittedName>
</protein>
<name>A0A9C6X1M7_FRAOC</name>
<dbReference type="OrthoDB" id="416437at2759"/>
<accession>A0A9C6X1M7</accession>
<dbReference type="KEGG" id="foc:113211596"/>
<evidence type="ECO:0000313" key="1">
    <source>
        <dbReference type="Proteomes" id="UP000504606"/>
    </source>
</evidence>
<dbReference type="Gene3D" id="3.40.50.300">
    <property type="entry name" value="P-loop containing nucleotide triphosphate hydrolases"/>
    <property type="match status" value="2"/>
</dbReference>
<gene>
    <name evidence="2" type="primary">LOC113211596</name>
</gene>
<dbReference type="Gene3D" id="2.30.30.940">
    <property type="match status" value="1"/>
</dbReference>
<dbReference type="SUPFAM" id="SSF52540">
    <property type="entry name" value="P-loop containing nucleoside triphosphate hydrolases"/>
    <property type="match status" value="1"/>
</dbReference>
<dbReference type="PANTHER" id="PTHR47642:SF6">
    <property type="entry name" value="ATP-DEPENDENT DNA HELICASE"/>
    <property type="match status" value="1"/>
</dbReference>
<dbReference type="PANTHER" id="PTHR47642">
    <property type="entry name" value="ATP-DEPENDENT DNA HELICASE"/>
    <property type="match status" value="1"/>
</dbReference>
<organism evidence="1 2">
    <name type="scientific">Frankliniella occidentalis</name>
    <name type="common">Western flower thrips</name>
    <name type="synonym">Euthrips occidentalis</name>
    <dbReference type="NCBI Taxonomy" id="133901"/>
    <lineage>
        <taxon>Eukaryota</taxon>
        <taxon>Metazoa</taxon>
        <taxon>Ecdysozoa</taxon>
        <taxon>Arthropoda</taxon>
        <taxon>Hexapoda</taxon>
        <taxon>Insecta</taxon>
        <taxon>Pterygota</taxon>
        <taxon>Neoptera</taxon>
        <taxon>Paraneoptera</taxon>
        <taxon>Thysanoptera</taxon>
        <taxon>Terebrantia</taxon>
        <taxon>Thripoidea</taxon>
        <taxon>Thripidae</taxon>
        <taxon>Frankliniella</taxon>
    </lineage>
</organism>
<proteinExistence type="predicted"/>
<dbReference type="Proteomes" id="UP000504606">
    <property type="component" value="Unplaced"/>
</dbReference>
<dbReference type="AlphaFoldDB" id="A0A9C6X1M7"/>
<evidence type="ECO:0000313" key="2">
    <source>
        <dbReference type="RefSeq" id="XP_052127487.1"/>
    </source>
</evidence>
<dbReference type="InterPro" id="IPR027417">
    <property type="entry name" value="P-loop_NTPase"/>
</dbReference>
<sequence>MKDVKFILFDEFGMIGLEMLGKIDHRLKQKQYLIKRNCALHNGNSIFLGDIFQLPPVMDTPLYSLVQLSNPLKIQGRIVWDMIDGCIILKNVNRQSDSMFGDVLNRISTGDILETDYNILKTRSNTNLTYEERKLFDDALNLYPTKDTVYKENLDYLTQLKSSNNQTVPICIINAKNNCKEAENASTDQAQSLEKTVLLGVSARVMLRYNAWTENSLVNGAMGTVVDIVYREGEKSPDNMPAVILITFKDYDGPFLHDDLKFPIHVAAAITFHKCQGLTLPKAKIDIDSEKEYFAGGSSVALSRVKSLDGLNLQPFSKSRLMKINKSFTLKLKKGFLEELKQKDLNHVEPGWIFEQFYKIPYVQCVWDVRNQSEEKEKTSQADLE</sequence>
<keyword evidence="1" id="KW-1185">Reference proteome</keyword>
<dbReference type="GeneID" id="113211596"/>
<reference evidence="2" key="1">
    <citation type="submission" date="2025-08" db="UniProtKB">
        <authorList>
            <consortium name="RefSeq"/>
        </authorList>
    </citation>
    <scope>IDENTIFICATION</scope>
    <source>
        <tissue evidence="2">Whole organism</tissue>
    </source>
</reference>
<dbReference type="RefSeq" id="XP_052127487.1">
    <property type="nucleotide sequence ID" value="XM_052271527.1"/>
</dbReference>